<dbReference type="RefSeq" id="WP_026796347.1">
    <property type="nucleotide sequence ID" value="NZ_CM002803.1"/>
</dbReference>
<dbReference type="HOGENOM" id="CLU_145926_0_0_3"/>
<evidence type="ECO:0000313" key="2">
    <source>
        <dbReference type="Proteomes" id="UP000027395"/>
    </source>
</evidence>
<dbReference type="Proteomes" id="UP000027395">
    <property type="component" value="Chromosome"/>
</dbReference>
<dbReference type="AlphaFoldDB" id="A0A073CGA0"/>
<dbReference type="GeneID" id="77289542"/>
<reference evidence="1 2" key="1">
    <citation type="journal article" date="2014" name="Appl. Environ. Microbiol.">
        <title>Elucidation of insertion elements encoded on plasmids and in vitro construction of shuttle vectors from the toxic cyanobacterium Planktothrix.</title>
        <authorList>
            <person name="Christiansen G."/>
            <person name="Goesmann A."/>
            <person name="Kurmayer R."/>
        </authorList>
    </citation>
    <scope>NUCLEOTIDE SEQUENCE [LARGE SCALE GENOMIC DNA]</scope>
    <source>
        <strain evidence="1 2">NIVA-CYA 126/8</strain>
    </source>
</reference>
<dbReference type="STRING" id="388467.A19Y_1941"/>
<dbReference type="PATRIC" id="fig|388467.6.peg.1886"/>
<name>A0A073CGA0_PLAA1</name>
<sequence>MVALPLELTTTVLELQRQLLVVINHATETSFVIMETYSDTETTLIALEDLDNIRQRANTYYSRFYTLMVRMAESQPIPNSAMLEPLTRSIEDAIVTIARAQATIREERSNFNLP</sequence>
<proteinExistence type="predicted"/>
<dbReference type="eggNOG" id="ENOG503321C">
    <property type="taxonomic scope" value="Bacteria"/>
</dbReference>
<keyword evidence="2" id="KW-1185">Reference proteome</keyword>
<evidence type="ECO:0000313" key="1">
    <source>
        <dbReference type="EMBL" id="KEI66917.1"/>
    </source>
</evidence>
<gene>
    <name evidence="1" type="ORF">A19Y_1941</name>
</gene>
<accession>A0A073CGA0</accession>
<protein>
    <submittedName>
        <fullName evidence="1">Uncharacterized protein</fullName>
    </submittedName>
</protein>
<dbReference type="EMBL" id="CM002803">
    <property type="protein sequence ID" value="KEI66917.1"/>
    <property type="molecule type" value="Genomic_DNA"/>
</dbReference>
<organism evidence="1 2">
    <name type="scientific">Planktothrix agardhii (strain NIVA-CYA 126/8)</name>
    <dbReference type="NCBI Taxonomy" id="388467"/>
    <lineage>
        <taxon>Bacteria</taxon>
        <taxon>Bacillati</taxon>
        <taxon>Cyanobacteriota</taxon>
        <taxon>Cyanophyceae</taxon>
        <taxon>Oscillatoriophycideae</taxon>
        <taxon>Oscillatoriales</taxon>
        <taxon>Microcoleaceae</taxon>
        <taxon>Planktothrix</taxon>
    </lineage>
</organism>